<dbReference type="Pfam" id="PF03695">
    <property type="entry name" value="UPF0149"/>
    <property type="match status" value="1"/>
</dbReference>
<reference evidence="2 3" key="1">
    <citation type="submission" date="2019-06" db="EMBL/GenBank/DDBJ databases">
        <title>Draft genome of Aliikangiella marina GYP-15.</title>
        <authorList>
            <person name="Wang G."/>
        </authorList>
    </citation>
    <scope>NUCLEOTIDE SEQUENCE [LARGE SCALE GENOMIC DNA]</scope>
    <source>
        <strain evidence="2 3">GYP-15</strain>
    </source>
</reference>
<keyword evidence="3" id="KW-1185">Reference proteome</keyword>
<dbReference type="Proteomes" id="UP000317839">
    <property type="component" value="Unassembled WGS sequence"/>
</dbReference>
<proteinExistence type="inferred from homology"/>
<sequence>MAILKCFEDKTVNFHDDSGDEVSLDYEEIESILADADCEASAAEIQGFFCGMISAGAKPAENNWQDFFVDIINDGRPITDDIANLLAALYLWTAEEVNQHETLAPVLLPDDGYPVIDQLEAIIEWSQGFLLGFGLQTDNQKVNNQEVSEALADLAEICRLEHEADESEESQEALVTLIEHIKVAVQIIHWEMVAKTATQSIATDDGKPTIH</sequence>
<dbReference type="InterPro" id="IPR036255">
    <property type="entry name" value="YgfB-like_sf"/>
</dbReference>
<dbReference type="SUPFAM" id="SSF101327">
    <property type="entry name" value="YgfB-like"/>
    <property type="match status" value="1"/>
</dbReference>
<dbReference type="EMBL" id="VIKR01000007">
    <property type="protein sequence ID" value="TQV71014.1"/>
    <property type="molecule type" value="Genomic_DNA"/>
</dbReference>
<dbReference type="AlphaFoldDB" id="A0A545T1C0"/>
<evidence type="ECO:0000313" key="3">
    <source>
        <dbReference type="Proteomes" id="UP000317839"/>
    </source>
</evidence>
<dbReference type="OrthoDB" id="9783391at2"/>
<dbReference type="GO" id="GO:0005829">
    <property type="term" value="C:cytosol"/>
    <property type="evidence" value="ECO:0007669"/>
    <property type="project" value="TreeGrafter"/>
</dbReference>
<dbReference type="NCBIfam" id="TIGR02292">
    <property type="entry name" value="ygfB_yecA"/>
    <property type="match status" value="1"/>
</dbReference>
<name>A0A545T1C0_9GAMM</name>
<comment type="similarity">
    <text evidence="1">Belongs to the UPF0149 family.</text>
</comment>
<protein>
    <submittedName>
        <fullName evidence="2">UPF0149 family protein</fullName>
    </submittedName>
</protein>
<dbReference type="PANTHER" id="PTHR37528">
    <property type="entry name" value="UPF0149 PROTEIN YGFB"/>
    <property type="match status" value="1"/>
</dbReference>
<evidence type="ECO:0000256" key="1">
    <source>
        <dbReference type="ARBA" id="ARBA00038308"/>
    </source>
</evidence>
<organism evidence="2 3">
    <name type="scientific">Aliikangiella marina</name>
    <dbReference type="NCBI Taxonomy" id="1712262"/>
    <lineage>
        <taxon>Bacteria</taxon>
        <taxon>Pseudomonadati</taxon>
        <taxon>Pseudomonadota</taxon>
        <taxon>Gammaproteobacteria</taxon>
        <taxon>Oceanospirillales</taxon>
        <taxon>Pleioneaceae</taxon>
        <taxon>Aliikangiella</taxon>
    </lineage>
</organism>
<dbReference type="Gene3D" id="1.20.120.740">
    <property type="entry name" value="YgfB uncharacterised protein family UPF0149, PF03695"/>
    <property type="match status" value="1"/>
</dbReference>
<accession>A0A545T1C0</accession>
<gene>
    <name evidence="2" type="ORF">FLL45_22055</name>
</gene>
<dbReference type="InterPro" id="IPR011978">
    <property type="entry name" value="YgfB-like"/>
</dbReference>
<evidence type="ECO:0000313" key="2">
    <source>
        <dbReference type="EMBL" id="TQV71014.1"/>
    </source>
</evidence>
<comment type="caution">
    <text evidence="2">The sequence shown here is derived from an EMBL/GenBank/DDBJ whole genome shotgun (WGS) entry which is preliminary data.</text>
</comment>
<dbReference type="PANTHER" id="PTHR37528:SF1">
    <property type="entry name" value="UPF0149 PROTEIN YGFB"/>
    <property type="match status" value="1"/>
</dbReference>